<protein>
    <submittedName>
        <fullName evidence="1">Uncharacterized protein</fullName>
    </submittedName>
</protein>
<dbReference type="OrthoDB" id="962634at2"/>
<keyword evidence="2" id="KW-1185">Reference proteome</keyword>
<organism evidence="1 2">
    <name type="scientific">Spirosoma telluris</name>
    <dbReference type="NCBI Taxonomy" id="2183553"/>
    <lineage>
        <taxon>Bacteria</taxon>
        <taxon>Pseudomonadati</taxon>
        <taxon>Bacteroidota</taxon>
        <taxon>Cytophagia</taxon>
        <taxon>Cytophagales</taxon>
        <taxon>Cytophagaceae</taxon>
        <taxon>Spirosoma</taxon>
    </lineage>
</organism>
<dbReference type="EMBL" id="QLII01000001">
    <property type="protein sequence ID" value="RAI75985.1"/>
    <property type="molecule type" value="Genomic_DNA"/>
</dbReference>
<proteinExistence type="predicted"/>
<name>A0A327NMP6_9BACT</name>
<comment type="caution">
    <text evidence="1">The sequence shown here is derived from an EMBL/GenBank/DDBJ whole genome shotgun (WGS) entry which is preliminary data.</text>
</comment>
<dbReference type="AlphaFoldDB" id="A0A327NMP6"/>
<evidence type="ECO:0000313" key="2">
    <source>
        <dbReference type="Proteomes" id="UP000249016"/>
    </source>
</evidence>
<reference evidence="1 2" key="1">
    <citation type="submission" date="2018-06" db="EMBL/GenBank/DDBJ databases">
        <title>Spirosoma sp. HMF3257 Genome sequencing and assembly.</title>
        <authorList>
            <person name="Kang H."/>
            <person name="Cha I."/>
            <person name="Kim H."/>
            <person name="Kang J."/>
            <person name="Joh K."/>
        </authorList>
    </citation>
    <scope>NUCLEOTIDE SEQUENCE [LARGE SCALE GENOMIC DNA]</scope>
    <source>
        <strain evidence="1 2">HMF3257</strain>
    </source>
</reference>
<dbReference type="RefSeq" id="WP_111345003.1">
    <property type="nucleotide sequence ID" value="NZ_QLII01000001.1"/>
</dbReference>
<gene>
    <name evidence="1" type="ORF">HMF3257_20710</name>
</gene>
<dbReference type="Proteomes" id="UP000249016">
    <property type="component" value="Unassembled WGS sequence"/>
</dbReference>
<sequence length="89" mass="10241">MTNKRFVHLYTWWITPKGTRQFCLVDKFGKFVDEAAPGSKVSVFKTTQVKLIETLNPNPVNYSIEDFWDLVDRGKLIEYIPNVTTASKG</sequence>
<accession>A0A327NMP6</accession>
<evidence type="ECO:0000313" key="1">
    <source>
        <dbReference type="EMBL" id="RAI75985.1"/>
    </source>
</evidence>